<comment type="caution">
    <text evidence="1">The sequence shown here is derived from an EMBL/GenBank/DDBJ whole genome shotgun (WGS) entry which is preliminary data.</text>
</comment>
<keyword evidence="2" id="KW-1185">Reference proteome</keyword>
<evidence type="ECO:0000313" key="2">
    <source>
        <dbReference type="Proteomes" id="UP001328107"/>
    </source>
</evidence>
<organism evidence="1 2">
    <name type="scientific">Pristionchus mayeri</name>
    <dbReference type="NCBI Taxonomy" id="1317129"/>
    <lineage>
        <taxon>Eukaryota</taxon>
        <taxon>Metazoa</taxon>
        <taxon>Ecdysozoa</taxon>
        <taxon>Nematoda</taxon>
        <taxon>Chromadorea</taxon>
        <taxon>Rhabditida</taxon>
        <taxon>Rhabditina</taxon>
        <taxon>Diplogasteromorpha</taxon>
        <taxon>Diplogasteroidea</taxon>
        <taxon>Neodiplogasteridae</taxon>
        <taxon>Pristionchus</taxon>
    </lineage>
</organism>
<sequence length="104" mass="12139">IPKNESTVDRSSRNMDCSKYSNVTLDAPMDQFFMKYLNERDYNLIACNRMAQDRDNAKMILRSKIISDQLKVKNNELSMFIGPIERLHPGIIRDFVLEELGRNP</sequence>
<feature type="non-terminal residue" evidence="1">
    <location>
        <position position="104"/>
    </location>
</feature>
<dbReference type="EMBL" id="BTRK01000006">
    <property type="protein sequence ID" value="GMR61986.1"/>
    <property type="molecule type" value="Genomic_DNA"/>
</dbReference>
<protein>
    <submittedName>
        <fullName evidence="1">Uncharacterized protein</fullName>
    </submittedName>
</protein>
<proteinExistence type="predicted"/>
<name>A0AAN5DEA7_9BILA</name>
<dbReference type="Proteomes" id="UP001328107">
    <property type="component" value="Unassembled WGS sequence"/>
</dbReference>
<evidence type="ECO:0000313" key="1">
    <source>
        <dbReference type="EMBL" id="GMR61986.1"/>
    </source>
</evidence>
<reference evidence="2" key="1">
    <citation type="submission" date="2022-10" db="EMBL/GenBank/DDBJ databases">
        <title>Genome assembly of Pristionchus species.</title>
        <authorList>
            <person name="Yoshida K."/>
            <person name="Sommer R.J."/>
        </authorList>
    </citation>
    <scope>NUCLEOTIDE SEQUENCE [LARGE SCALE GENOMIC DNA]</scope>
    <source>
        <strain evidence="2">RS5460</strain>
    </source>
</reference>
<feature type="non-terminal residue" evidence="1">
    <location>
        <position position="1"/>
    </location>
</feature>
<dbReference type="AlphaFoldDB" id="A0AAN5DEA7"/>
<gene>
    <name evidence="1" type="ORF">PMAYCL1PPCAC_32181</name>
</gene>
<accession>A0AAN5DEA7</accession>